<dbReference type="InterPro" id="IPR001129">
    <property type="entry name" value="Membr-assoc_MAPEG"/>
</dbReference>
<dbReference type="PANTHER" id="PTHR35371">
    <property type="entry name" value="INNER MEMBRANE PROTEIN"/>
    <property type="match status" value="1"/>
</dbReference>
<protein>
    <submittedName>
        <fullName evidence="6">Uncharacterized protein</fullName>
    </submittedName>
</protein>
<keyword evidence="3 5" id="KW-1133">Transmembrane helix</keyword>
<reference evidence="6" key="1">
    <citation type="submission" date="2023-10" db="EMBL/GenBank/DDBJ databases">
        <authorList>
            <person name="Noh H."/>
        </authorList>
    </citation>
    <scope>NUCLEOTIDE SEQUENCE</scope>
    <source>
        <strain evidence="6">DUCC4014</strain>
    </source>
</reference>
<dbReference type="SUPFAM" id="SSF161084">
    <property type="entry name" value="MAPEG domain-like"/>
    <property type="match status" value="1"/>
</dbReference>
<evidence type="ECO:0000313" key="7">
    <source>
        <dbReference type="Proteomes" id="UP000827549"/>
    </source>
</evidence>
<name>A0AAF0Y5U9_9TREE</name>
<keyword evidence="4 5" id="KW-0472">Membrane</keyword>
<evidence type="ECO:0000256" key="2">
    <source>
        <dbReference type="ARBA" id="ARBA00022692"/>
    </source>
</evidence>
<dbReference type="GeneID" id="87807400"/>
<dbReference type="InterPro" id="IPR023352">
    <property type="entry name" value="MAPEG-like_dom_sf"/>
</dbReference>
<dbReference type="AlphaFoldDB" id="A0AAF0Y5U9"/>
<evidence type="ECO:0000256" key="3">
    <source>
        <dbReference type="ARBA" id="ARBA00022989"/>
    </source>
</evidence>
<dbReference type="EMBL" id="CP086716">
    <property type="protein sequence ID" value="WOO80635.1"/>
    <property type="molecule type" value="Genomic_DNA"/>
</dbReference>
<keyword evidence="2 5" id="KW-0812">Transmembrane</keyword>
<dbReference type="Proteomes" id="UP000827549">
    <property type="component" value="Chromosome 3"/>
</dbReference>
<feature type="transmembrane region" description="Helical" evidence="5">
    <location>
        <begin position="15"/>
        <end position="38"/>
    </location>
</feature>
<dbReference type="Gene3D" id="1.20.120.550">
    <property type="entry name" value="Membrane associated eicosanoid/glutathione metabolism-like domain"/>
    <property type="match status" value="1"/>
</dbReference>
<sequence>MAHILGLSSSTNYSLFAVPAAFGLAFAPHLYAVCLLNFKHAPSAEGFDFSNPKNSRANIHQSGLSPADQDRYLRAEAANDNGFLGLPFFAAAVVAGNAARLDIDTLNTAAAVYIGSRVVFNYLYIFGTNNALGLARTVSWLTGIGACLNLFWKSAYYFQPLAAAAP</sequence>
<gene>
    <name evidence="6" type="ORF">LOC62_03G004160</name>
</gene>
<proteinExistence type="predicted"/>
<evidence type="ECO:0000256" key="4">
    <source>
        <dbReference type="ARBA" id="ARBA00023136"/>
    </source>
</evidence>
<evidence type="ECO:0000313" key="6">
    <source>
        <dbReference type="EMBL" id="WOO80635.1"/>
    </source>
</evidence>
<dbReference type="Pfam" id="PF01124">
    <property type="entry name" value="MAPEG"/>
    <property type="match status" value="1"/>
</dbReference>
<evidence type="ECO:0000256" key="5">
    <source>
        <dbReference type="SAM" id="Phobius"/>
    </source>
</evidence>
<accession>A0AAF0Y5U9</accession>
<dbReference type="GO" id="GO:0016020">
    <property type="term" value="C:membrane"/>
    <property type="evidence" value="ECO:0007669"/>
    <property type="project" value="UniProtKB-SubCell"/>
</dbReference>
<dbReference type="RefSeq" id="XP_062626667.1">
    <property type="nucleotide sequence ID" value="XM_062770683.1"/>
</dbReference>
<organism evidence="6 7">
    <name type="scientific">Vanrija pseudolonga</name>
    <dbReference type="NCBI Taxonomy" id="143232"/>
    <lineage>
        <taxon>Eukaryota</taxon>
        <taxon>Fungi</taxon>
        <taxon>Dikarya</taxon>
        <taxon>Basidiomycota</taxon>
        <taxon>Agaricomycotina</taxon>
        <taxon>Tremellomycetes</taxon>
        <taxon>Trichosporonales</taxon>
        <taxon>Trichosporonaceae</taxon>
        <taxon>Vanrija</taxon>
    </lineage>
</organism>
<comment type="subcellular location">
    <subcellularLocation>
        <location evidence="1">Membrane</location>
    </subcellularLocation>
</comment>
<evidence type="ECO:0000256" key="1">
    <source>
        <dbReference type="ARBA" id="ARBA00004370"/>
    </source>
</evidence>
<keyword evidence="7" id="KW-1185">Reference proteome</keyword>
<dbReference type="PANTHER" id="PTHR35371:SF1">
    <property type="entry name" value="BLR7753 PROTEIN"/>
    <property type="match status" value="1"/>
</dbReference>